<accession>A0A9D1YEE6</accession>
<dbReference type="GO" id="GO:0005737">
    <property type="term" value="C:cytoplasm"/>
    <property type="evidence" value="ECO:0007669"/>
    <property type="project" value="InterPro"/>
</dbReference>
<keyword evidence="5" id="KW-1015">Disulfide bond</keyword>
<dbReference type="InterPro" id="IPR036188">
    <property type="entry name" value="FAD/NAD-bd_sf"/>
</dbReference>
<evidence type="ECO:0000313" key="11">
    <source>
        <dbReference type="Proteomes" id="UP000823915"/>
    </source>
</evidence>
<dbReference type="GO" id="GO:0004791">
    <property type="term" value="F:thioredoxin-disulfide reductase (NADPH) activity"/>
    <property type="evidence" value="ECO:0007669"/>
    <property type="project" value="UniProtKB-UniRule"/>
</dbReference>
<reference evidence="10" key="2">
    <citation type="submission" date="2021-04" db="EMBL/GenBank/DDBJ databases">
        <authorList>
            <person name="Gilroy R."/>
        </authorList>
    </citation>
    <scope>NUCLEOTIDE SEQUENCE</scope>
    <source>
        <strain evidence="10">1282</strain>
    </source>
</reference>
<dbReference type="InterPro" id="IPR023753">
    <property type="entry name" value="FAD/NAD-binding_dom"/>
</dbReference>
<evidence type="ECO:0000256" key="3">
    <source>
        <dbReference type="ARBA" id="ARBA00022827"/>
    </source>
</evidence>
<evidence type="ECO:0000256" key="6">
    <source>
        <dbReference type="ARBA" id="ARBA00023284"/>
    </source>
</evidence>
<evidence type="ECO:0000256" key="2">
    <source>
        <dbReference type="ARBA" id="ARBA00022630"/>
    </source>
</evidence>
<dbReference type="PRINTS" id="PR00469">
    <property type="entry name" value="PNDRDTASEII"/>
</dbReference>
<dbReference type="EC" id="1.8.1.9" evidence="7"/>
<reference evidence="10" key="1">
    <citation type="journal article" date="2021" name="PeerJ">
        <title>Extensive microbial diversity within the chicken gut microbiome revealed by metagenomics and culture.</title>
        <authorList>
            <person name="Gilroy R."/>
            <person name="Ravi A."/>
            <person name="Getino M."/>
            <person name="Pursley I."/>
            <person name="Horton D.L."/>
            <person name="Alikhan N.F."/>
            <person name="Baker D."/>
            <person name="Gharbi K."/>
            <person name="Hall N."/>
            <person name="Watson M."/>
            <person name="Adriaenssens E.M."/>
            <person name="Foster-Nyarko E."/>
            <person name="Jarju S."/>
            <person name="Secka A."/>
            <person name="Antonio M."/>
            <person name="Oren A."/>
            <person name="Chaudhuri R.R."/>
            <person name="La Ragione R."/>
            <person name="Hildebrand F."/>
            <person name="Pallen M.J."/>
        </authorList>
    </citation>
    <scope>NUCLEOTIDE SEQUENCE</scope>
    <source>
        <strain evidence="10">1282</strain>
    </source>
</reference>
<dbReference type="InterPro" id="IPR005982">
    <property type="entry name" value="Thioredox_Rdtase"/>
</dbReference>
<evidence type="ECO:0000256" key="4">
    <source>
        <dbReference type="ARBA" id="ARBA00023002"/>
    </source>
</evidence>
<dbReference type="InterPro" id="IPR050097">
    <property type="entry name" value="Ferredoxin-NADP_redctase_2"/>
</dbReference>
<name>A0A9D1YEE6_9FIRM</name>
<keyword evidence="6 7" id="KW-0676">Redox-active center</keyword>
<comment type="similarity">
    <text evidence="1 7">Belongs to the class-II pyridine nucleotide-disulfide oxidoreductase family.</text>
</comment>
<comment type="cofactor">
    <cofactor evidence="8">
        <name>FAD</name>
        <dbReference type="ChEBI" id="CHEBI:57692"/>
    </cofactor>
    <text evidence="8">Binds 1 FAD per subunit.</text>
</comment>
<dbReference type="GO" id="GO:0019430">
    <property type="term" value="P:removal of superoxide radicals"/>
    <property type="evidence" value="ECO:0007669"/>
    <property type="project" value="UniProtKB-UniRule"/>
</dbReference>
<evidence type="ECO:0000313" key="10">
    <source>
        <dbReference type="EMBL" id="HIY27157.1"/>
    </source>
</evidence>
<sequence>MERNVFDTIIIGGGPGGYTAALYAARAGFSALVLEKLSPGGQMATTDQIDNYPGFPQGVNGFELALEMQKGAQRFGAQTELAEVLRVDLRGPMKEVVTQKETYRAPTVVLATGASPRELGLPGERELRGRGVSYCATCDGMFYRGKTVAVVGGGNTAAADVLYLSRLCEKVYLIHRRDQLRASRVYLEPLKQAENVEILWDSQVTELLYGETLTGAKVRHKKTGETRELSLDGLFLAVGQLPNTQLFQGQVELDAAGCVVADETTRTNLPGVFAVGDLRQKPLRQVVTAAADGAVAAHFLEEYLSQRQQ</sequence>
<dbReference type="Gene3D" id="3.50.50.60">
    <property type="entry name" value="FAD/NAD(P)-binding domain"/>
    <property type="match status" value="2"/>
</dbReference>
<keyword evidence="2 7" id="KW-0285">Flavoprotein</keyword>
<dbReference type="Pfam" id="PF07992">
    <property type="entry name" value="Pyr_redox_2"/>
    <property type="match status" value="1"/>
</dbReference>
<dbReference type="InterPro" id="IPR008255">
    <property type="entry name" value="Pyr_nucl-diS_OxRdtase_2_AS"/>
</dbReference>
<dbReference type="SUPFAM" id="SSF51905">
    <property type="entry name" value="FAD/NAD(P)-binding domain"/>
    <property type="match status" value="1"/>
</dbReference>
<protein>
    <recommendedName>
        <fullName evidence="7">Thioredoxin reductase</fullName>
        <ecNumber evidence="7">1.8.1.9</ecNumber>
    </recommendedName>
</protein>
<proteinExistence type="inferred from homology"/>
<keyword evidence="8" id="KW-0521">NADP</keyword>
<dbReference type="PRINTS" id="PR00368">
    <property type="entry name" value="FADPNR"/>
</dbReference>
<keyword evidence="3 7" id="KW-0274">FAD</keyword>
<feature type="domain" description="FAD/NAD(P)-binding" evidence="9">
    <location>
        <begin position="6"/>
        <end position="293"/>
    </location>
</feature>
<evidence type="ECO:0000256" key="7">
    <source>
        <dbReference type="RuleBase" id="RU003880"/>
    </source>
</evidence>
<evidence type="ECO:0000259" key="9">
    <source>
        <dbReference type="Pfam" id="PF07992"/>
    </source>
</evidence>
<evidence type="ECO:0000256" key="8">
    <source>
        <dbReference type="RuleBase" id="RU003881"/>
    </source>
</evidence>
<dbReference type="NCBIfam" id="TIGR01292">
    <property type="entry name" value="TRX_reduct"/>
    <property type="match status" value="1"/>
</dbReference>
<gene>
    <name evidence="10" type="primary">trxB</name>
    <name evidence="10" type="ORF">H9838_08315</name>
</gene>
<comment type="caution">
    <text evidence="10">The sequence shown here is derived from an EMBL/GenBank/DDBJ whole genome shotgun (WGS) entry which is preliminary data.</text>
</comment>
<comment type="subunit">
    <text evidence="7">Homodimer.</text>
</comment>
<organism evidence="10 11">
    <name type="scientific">Candidatus Acutalibacter pullistercoris</name>
    <dbReference type="NCBI Taxonomy" id="2838418"/>
    <lineage>
        <taxon>Bacteria</taxon>
        <taxon>Bacillati</taxon>
        <taxon>Bacillota</taxon>
        <taxon>Clostridia</taxon>
        <taxon>Eubacteriales</taxon>
        <taxon>Acutalibacteraceae</taxon>
        <taxon>Acutalibacter</taxon>
    </lineage>
</organism>
<dbReference type="AlphaFoldDB" id="A0A9D1YEE6"/>
<evidence type="ECO:0000256" key="5">
    <source>
        <dbReference type="ARBA" id="ARBA00023157"/>
    </source>
</evidence>
<evidence type="ECO:0000256" key="1">
    <source>
        <dbReference type="ARBA" id="ARBA00009333"/>
    </source>
</evidence>
<dbReference type="PROSITE" id="PS00573">
    <property type="entry name" value="PYRIDINE_REDOX_2"/>
    <property type="match status" value="1"/>
</dbReference>
<dbReference type="PANTHER" id="PTHR48105">
    <property type="entry name" value="THIOREDOXIN REDUCTASE 1-RELATED-RELATED"/>
    <property type="match status" value="1"/>
</dbReference>
<comment type="catalytic activity">
    <reaction evidence="7">
        <text>[thioredoxin]-dithiol + NADP(+) = [thioredoxin]-disulfide + NADPH + H(+)</text>
        <dbReference type="Rhea" id="RHEA:20345"/>
        <dbReference type="Rhea" id="RHEA-COMP:10698"/>
        <dbReference type="Rhea" id="RHEA-COMP:10700"/>
        <dbReference type="ChEBI" id="CHEBI:15378"/>
        <dbReference type="ChEBI" id="CHEBI:29950"/>
        <dbReference type="ChEBI" id="CHEBI:50058"/>
        <dbReference type="ChEBI" id="CHEBI:57783"/>
        <dbReference type="ChEBI" id="CHEBI:58349"/>
        <dbReference type="EC" id="1.8.1.9"/>
    </reaction>
</comment>
<dbReference type="EMBL" id="DXDU01000131">
    <property type="protein sequence ID" value="HIY27157.1"/>
    <property type="molecule type" value="Genomic_DNA"/>
</dbReference>
<dbReference type="Proteomes" id="UP000823915">
    <property type="component" value="Unassembled WGS sequence"/>
</dbReference>
<keyword evidence="4 7" id="KW-0560">Oxidoreductase</keyword>